<dbReference type="InterPro" id="IPR009097">
    <property type="entry name" value="Cyclic_Pdiesterase"/>
</dbReference>
<feature type="short sequence motif" description="HXTX 2" evidence="2">
    <location>
        <begin position="133"/>
        <end position="136"/>
    </location>
</feature>
<organism evidence="4 5">
    <name type="scientific">Candidatus Muproteobacteria bacterium RBG_16_62_13</name>
    <dbReference type="NCBI Taxonomy" id="1817756"/>
    <lineage>
        <taxon>Bacteria</taxon>
        <taxon>Pseudomonadati</taxon>
        <taxon>Pseudomonadota</taxon>
        <taxon>Candidatus Muproteobacteria</taxon>
    </lineage>
</organism>
<dbReference type="Pfam" id="PF02834">
    <property type="entry name" value="LigT_PEase"/>
    <property type="match status" value="1"/>
</dbReference>
<reference evidence="4 5" key="1">
    <citation type="journal article" date="2016" name="Nat. Commun.">
        <title>Thousands of microbial genomes shed light on interconnected biogeochemical processes in an aquifer system.</title>
        <authorList>
            <person name="Anantharaman K."/>
            <person name="Brown C.T."/>
            <person name="Hug L.A."/>
            <person name="Sharon I."/>
            <person name="Castelle C.J."/>
            <person name="Probst A.J."/>
            <person name="Thomas B.C."/>
            <person name="Singh A."/>
            <person name="Wilkins M.J."/>
            <person name="Karaoz U."/>
            <person name="Brodie E.L."/>
            <person name="Williams K.H."/>
            <person name="Hubbard S.S."/>
            <person name="Banfield J.F."/>
        </authorList>
    </citation>
    <scope>NUCLEOTIDE SEQUENCE [LARGE SCALE GENOMIC DNA]</scope>
</reference>
<dbReference type="EMBL" id="MFSQ01000008">
    <property type="protein sequence ID" value="OGI41538.1"/>
    <property type="molecule type" value="Genomic_DNA"/>
</dbReference>
<dbReference type="InterPro" id="IPR014051">
    <property type="entry name" value="Phosphoesterase_HXTX"/>
</dbReference>
<accession>A0A1F6T8V3</accession>
<dbReference type="PANTHER" id="PTHR35561">
    <property type="entry name" value="RNA 2',3'-CYCLIC PHOSPHODIESTERASE"/>
    <property type="match status" value="1"/>
</dbReference>
<dbReference type="NCBIfam" id="TIGR02258">
    <property type="entry name" value="2_5_ligase"/>
    <property type="match status" value="1"/>
</dbReference>
<feature type="active site" description="Proton acceptor" evidence="2">
    <location>
        <position position="133"/>
    </location>
</feature>
<feature type="domain" description="Phosphoesterase HXTX" evidence="3">
    <location>
        <begin position="24"/>
        <end position="97"/>
    </location>
</feature>
<dbReference type="Proteomes" id="UP000178379">
    <property type="component" value="Unassembled WGS sequence"/>
</dbReference>
<evidence type="ECO:0000313" key="4">
    <source>
        <dbReference type="EMBL" id="OGI41538.1"/>
    </source>
</evidence>
<evidence type="ECO:0000256" key="2">
    <source>
        <dbReference type="HAMAP-Rule" id="MF_01940"/>
    </source>
</evidence>
<dbReference type="EC" id="3.1.4.58" evidence="2"/>
<comment type="function">
    <text evidence="2">Hydrolyzes RNA 2',3'-cyclic phosphodiester to an RNA 2'-phosphomonoester.</text>
</comment>
<dbReference type="InterPro" id="IPR004175">
    <property type="entry name" value="RNA_CPDase"/>
</dbReference>
<dbReference type="HAMAP" id="MF_01940">
    <property type="entry name" value="RNA_CPDase"/>
    <property type="match status" value="1"/>
</dbReference>
<dbReference type="SUPFAM" id="SSF55144">
    <property type="entry name" value="LigT-like"/>
    <property type="match status" value="1"/>
</dbReference>
<proteinExistence type="inferred from homology"/>
<name>A0A1F6T8V3_9PROT</name>
<evidence type="ECO:0000259" key="3">
    <source>
        <dbReference type="Pfam" id="PF02834"/>
    </source>
</evidence>
<dbReference type="GO" id="GO:0008664">
    <property type="term" value="F:RNA 2',3'-cyclic 3'-phosphodiesterase activity"/>
    <property type="evidence" value="ECO:0007669"/>
    <property type="project" value="UniProtKB-EC"/>
</dbReference>
<evidence type="ECO:0000256" key="1">
    <source>
        <dbReference type="ARBA" id="ARBA00022801"/>
    </source>
</evidence>
<sequence length="197" mass="22183">MHESSTVPSGDRQRLFLAIWPDADLVTRLHELASRALTPGQGRVIEARNLHLTLAFLGTIDQTRRACVESGAGERRPSALTLTIDCLGFWPRSHILWAGCSRTPELLRAWVDHLRGVVTQCGLIADTRPYRTHVTLARHVRRYSGIGRGGKVAARMRRERVDGIDPLEWPVRALTLVASETRQHGARYTILREWPLS</sequence>
<gene>
    <name evidence="4" type="ORF">A2140_08740</name>
</gene>
<keyword evidence="4" id="KW-0436">Ligase</keyword>
<protein>
    <recommendedName>
        <fullName evidence="2">RNA 2',3'-cyclic phosphodiesterase</fullName>
        <shortName evidence="2">RNA 2',3'-CPDase</shortName>
        <ecNumber evidence="2">3.1.4.58</ecNumber>
    </recommendedName>
</protein>
<dbReference type="Gene3D" id="3.90.1140.10">
    <property type="entry name" value="Cyclic phosphodiesterase"/>
    <property type="match status" value="1"/>
</dbReference>
<comment type="catalytic activity">
    <reaction evidence="2">
        <text>a 3'-end 2',3'-cyclophospho-ribonucleotide-RNA + H2O = a 3'-end 2'-phospho-ribonucleotide-RNA + H(+)</text>
        <dbReference type="Rhea" id="RHEA:11828"/>
        <dbReference type="Rhea" id="RHEA-COMP:10464"/>
        <dbReference type="Rhea" id="RHEA-COMP:17353"/>
        <dbReference type="ChEBI" id="CHEBI:15377"/>
        <dbReference type="ChEBI" id="CHEBI:15378"/>
        <dbReference type="ChEBI" id="CHEBI:83064"/>
        <dbReference type="ChEBI" id="CHEBI:173113"/>
        <dbReference type="EC" id="3.1.4.58"/>
    </reaction>
</comment>
<keyword evidence="1 2" id="KW-0378">Hydrolase</keyword>
<evidence type="ECO:0000313" key="5">
    <source>
        <dbReference type="Proteomes" id="UP000178379"/>
    </source>
</evidence>
<dbReference type="GO" id="GO:0016874">
    <property type="term" value="F:ligase activity"/>
    <property type="evidence" value="ECO:0007669"/>
    <property type="project" value="UniProtKB-KW"/>
</dbReference>
<dbReference type="GO" id="GO:0004113">
    <property type="term" value="F:2',3'-cyclic-nucleotide 3'-phosphodiesterase activity"/>
    <property type="evidence" value="ECO:0007669"/>
    <property type="project" value="InterPro"/>
</dbReference>
<comment type="similarity">
    <text evidence="2">Belongs to the 2H phosphoesterase superfamily. ThpR family.</text>
</comment>
<dbReference type="AlphaFoldDB" id="A0A1F6T8V3"/>
<feature type="active site" description="Proton donor" evidence="2">
    <location>
        <position position="51"/>
    </location>
</feature>
<comment type="caution">
    <text evidence="4">The sequence shown here is derived from an EMBL/GenBank/DDBJ whole genome shotgun (WGS) entry which is preliminary data.</text>
</comment>
<dbReference type="PANTHER" id="PTHR35561:SF1">
    <property type="entry name" value="RNA 2',3'-CYCLIC PHOSPHODIESTERASE"/>
    <property type="match status" value="1"/>
</dbReference>
<feature type="short sequence motif" description="HXTX 1" evidence="2">
    <location>
        <begin position="51"/>
        <end position="54"/>
    </location>
</feature>